<sequence>MKKLLFFSFFFACSLAKAQKMTTITYFQNDTLKLDLDLFVPENASKTKLPLMIYVHGGGFSGGERESGHSLCKYLANNGFASATITYTLYAKGKNFGCDGALPNKIKSFQFAANDLWLATSYFIKNSEKHNIDVDKIFISGSSAGAEAVLHAAFWDFKTMNLYAKNALPKDFRYAGLVSGAGAIMDLNMITKKNIIPMLFFHGSADTVVPFGTAAHHLCKTNSSNWLMLFGSNSIYNHALSLDGSTSLYTYCGGGHEYSGTLFEKDQFYILNFLNDVLIGKKVQNHTVFKTGKKADKANPYGFCE</sequence>
<protein>
    <submittedName>
        <fullName evidence="4">Alpha/beta hydrolase</fullName>
    </submittedName>
</protein>
<dbReference type="InterPro" id="IPR050300">
    <property type="entry name" value="GDXG_lipolytic_enzyme"/>
</dbReference>
<name>A0A3P3W7T6_9FLAO</name>
<evidence type="ECO:0000313" key="4">
    <source>
        <dbReference type="EMBL" id="RRJ90026.1"/>
    </source>
</evidence>
<keyword evidence="1 4" id="KW-0378">Hydrolase</keyword>
<evidence type="ECO:0000256" key="2">
    <source>
        <dbReference type="SAM" id="SignalP"/>
    </source>
</evidence>
<gene>
    <name evidence="4" type="ORF">EG849_11935</name>
</gene>
<dbReference type="InterPro" id="IPR029058">
    <property type="entry name" value="AB_hydrolase_fold"/>
</dbReference>
<dbReference type="Proteomes" id="UP000271937">
    <property type="component" value="Unassembled WGS sequence"/>
</dbReference>
<keyword evidence="5" id="KW-1185">Reference proteome</keyword>
<dbReference type="SUPFAM" id="SSF53474">
    <property type="entry name" value="alpha/beta-Hydrolases"/>
    <property type="match status" value="1"/>
</dbReference>
<dbReference type="EMBL" id="RQVR01000013">
    <property type="protein sequence ID" value="RRJ90026.1"/>
    <property type="molecule type" value="Genomic_DNA"/>
</dbReference>
<proteinExistence type="predicted"/>
<evidence type="ECO:0000256" key="1">
    <source>
        <dbReference type="ARBA" id="ARBA00022801"/>
    </source>
</evidence>
<keyword evidence="2" id="KW-0732">Signal</keyword>
<reference evidence="4 5" key="1">
    <citation type="submission" date="2018-11" db="EMBL/GenBank/DDBJ databases">
        <title>Flavobacterium sp. nov., YIM 102600 draft genome.</title>
        <authorList>
            <person name="Li G."/>
            <person name="Jiang Y."/>
        </authorList>
    </citation>
    <scope>NUCLEOTIDE SEQUENCE [LARGE SCALE GENOMIC DNA]</scope>
    <source>
        <strain evidence="4 5">YIM 102600</strain>
    </source>
</reference>
<feature type="domain" description="BD-FAE-like" evidence="3">
    <location>
        <begin position="36"/>
        <end position="157"/>
    </location>
</feature>
<accession>A0A3P3W7T6</accession>
<dbReference type="AlphaFoldDB" id="A0A3P3W7T6"/>
<comment type="caution">
    <text evidence="4">The sequence shown here is derived from an EMBL/GenBank/DDBJ whole genome shotgun (WGS) entry which is preliminary data.</text>
</comment>
<dbReference type="Gene3D" id="3.40.50.1820">
    <property type="entry name" value="alpha/beta hydrolase"/>
    <property type="match status" value="1"/>
</dbReference>
<feature type="signal peptide" evidence="2">
    <location>
        <begin position="1"/>
        <end position="18"/>
    </location>
</feature>
<dbReference type="PANTHER" id="PTHR48081">
    <property type="entry name" value="AB HYDROLASE SUPERFAMILY PROTEIN C4A8.06C"/>
    <property type="match status" value="1"/>
</dbReference>
<dbReference type="OrthoDB" id="9803990at2"/>
<evidence type="ECO:0000259" key="3">
    <source>
        <dbReference type="Pfam" id="PF20434"/>
    </source>
</evidence>
<dbReference type="GO" id="GO:0016787">
    <property type="term" value="F:hydrolase activity"/>
    <property type="evidence" value="ECO:0007669"/>
    <property type="project" value="UniProtKB-KW"/>
</dbReference>
<dbReference type="Pfam" id="PF20434">
    <property type="entry name" value="BD-FAE"/>
    <property type="match status" value="1"/>
</dbReference>
<organism evidence="4 5">
    <name type="scientific">Flavobacterium macacae</name>
    <dbReference type="NCBI Taxonomy" id="2488993"/>
    <lineage>
        <taxon>Bacteria</taxon>
        <taxon>Pseudomonadati</taxon>
        <taxon>Bacteroidota</taxon>
        <taxon>Flavobacteriia</taxon>
        <taxon>Flavobacteriales</taxon>
        <taxon>Flavobacteriaceae</taxon>
        <taxon>Flavobacterium</taxon>
    </lineage>
</organism>
<feature type="chain" id="PRO_5017952346" evidence="2">
    <location>
        <begin position="19"/>
        <end position="305"/>
    </location>
</feature>
<dbReference type="InterPro" id="IPR049492">
    <property type="entry name" value="BD-FAE-like_dom"/>
</dbReference>
<evidence type="ECO:0000313" key="5">
    <source>
        <dbReference type="Proteomes" id="UP000271937"/>
    </source>
</evidence>